<dbReference type="Proteomes" id="UP000194761">
    <property type="component" value="Unassembled WGS sequence"/>
</dbReference>
<sequence>MDTVEDIRKKRPKGSAMAAHKKVQQVLDWAVAEAGVPGIVADVKEGDRTWFATAGVADIQTGARRRPGEHVHTGSSGKAFTAVVLLALEAEGRLSLDDTVNKWLPGVLDVNGYDGDKITIRHLLSNTSGLFATGLAPEISHRYATRSGFAEHRFDEFTTEELLRVAVSQPPVGEPGERFEYSNGGFHLAGAIIEKVTGNGYAEEVERRVTRPLGLTHTRVRPATDTGYPDPHPRGYSNLFFKDGVDPATVTPENWESLMEEPGLPPLDVTEFNSSLGWSAGNVVSTTGDMIRFLDAMASGSLLPPAQHRRMWTTVSTEGGYWMPHARYGLGVFEFDKQAAGGRTLRGVGGSLWGSWIFAVGTPDGRHTIAVHTNTEWKSWDPMFRIIEAEFGISIGA</sequence>
<comment type="caution">
    <text evidence="2">The sequence shown here is derived from an EMBL/GenBank/DDBJ whole genome shotgun (WGS) entry which is preliminary data.</text>
</comment>
<dbReference type="Pfam" id="PF00144">
    <property type="entry name" value="Beta-lactamase"/>
    <property type="match status" value="1"/>
</dbReference>
<protein>
    <submittedName>
        <fullName evidence="2">Alkaline D-peptidase</fullName>
    </submittedName>
</protein>
<dbReference type="EMBL" id="NGFP01000051">
    <property type="protein sequence ID" value="OUC96763.1"/>
    <property type="molecule type" value="Genomic_DNA"/>
</dbReference>
<dbReference type="InterPro" id="IPR001466">
    <property type="entry name" value="Beta-lactam-related"/>
</dbReference>
<accession>A0A243RP75</accession>
<dbReference type="InterPro" id="IPR012338">
    <property type="entry name" value="Beta-lactam/transpept-like"/>
</dbReference>
<dbReference type="Gene3D" id="3.40.710.10">
    <property type="entry name" value="DD-peptidase/beta-lactamase superfamily"/>
    <property type="match status" value="1"/>
</dbReference>
<evidence type="ECO:0000313" key="3">
    <source>
        <dbReference type="Proteomes" id="UP000194761"/>
    </source>
</evidence>
<dbReference type="PANTHER" id="PTHR46825:SF7">
    <property type="entry name" value="D-ALANYL-D-ALANINE CARBOXYPEPTIDASE"/>
    <property type="match status" value="1"/>
</dbReference>
<organism evidence="2 3">
    <name type="scientific">Streptosporangium minutum</name>
    <dbReference type="NCBI Taxonomy" id="569862"/>
    <lineage>
        <taxon>Bacteria</taxon>
        <taxon>Bacillati</taxon>
        <taxon>Actinomycetota</taxon>
        <taxon>Actinomycetes</taxon>
        <taxon>Streptosporangiales</taxon>
        <taxon>Streptosporangiaceae</taxon>
        <taxon>Streptosporangium</taxon>
    </lineage>
</organism>
<dbReference type="SUPFAM" id="SSF56601">
    <property type="entry name" value="beta-lactamase/transpeptidase-like"/>
    <property type="match status" value="1"/>
</dbReference>
<evidence type="ECO:0000259" key="1">
    <source>
        <dbReference type="Pfam" id="PF00144"/>
    </source>
</evidence>
<feature type="domain" description="Beta-lactamase-related" evidence="1">
    <location>
        <begin position="25"/>
        <end position="376"/>
    </location>
</feature>
<reference evidence="2 3" key="1">
    <citation type="submission" date="2017-05" db="EMBL/GenBank/DDBJ databases">
        <title>Biotechnological potential of actinobacteria isolated from South African environments.</title>
        <authorList>
            <person name="Le Roes-Hill M."/>
            <person name="Prins A."/>
            <person name="Durrell K.A."/>
        </authorList>
    </citation>
    <scope>NUCLEOTIDE SEQUENCE [LARGE SCALE GENOMIC DNA]</scope>
    <source>
        <strain evidence="2">M26</strain>
    </source>
</reference>
<dbReference type="PANTHER" id="PTHR46825">
    <property type="entry name" value="D-ALANYL-D-ALANINE-CARBOXYPEPTIDASE/ENDOPEPTIDASE AMPH"/>
    <property type="match status" value="1"/>
</dbReference>
<dbReference type="AlphaFoldDB" id="A0A243RP75"/>
<evidence type="ECO:0000313" key="2">
    <source>
        <dbReference type="EMBL" id="OUC96763.1"/>
    </source>
</evidence>
<name>A0A243RP75_9ACTN</name>
<keyword evidence="3" id="KW-1185">Reference proteome</keyword>
<proteinExistence type="predicted"/>
<dbReference type="InterPro" id="IPR050491">
    <property type="entry name" value="AmpC-like"/>
</dbReference>
<gene>
    <name evidence="2" type="ORF">CA984_13660</name>
</gene>